<evidence type="ECO:0000256" key="3">
    <source>
        <dbReference type="ARBA" id="ARBA00023157"/>
    </source>
</evidence>
<dbReference type="GO" id="GO:0051045">
    <property type="term" value="P:negative regulation of membrane protein ectodomain proteolysis"/>
    <property type="evidence" value="ECO:0007669"/>
    <property type="project" value="TreeGrafter"/>
</dbReference>
<dbReference type="InterPro" id="IPR008993">
    <property type="entry name" value="TIMP-like_OB-fold"/>
</dbReference>
<feature type="compositionally biased region" description="Acidic residues" evidence="6">
    <location>
        <begin position="226"/>
        <end position="240"/>
    </location>
</feature>
<dbReference type="InterPro" id="IPR001820">
    <property type="entry name" value="TIMP"/>
</dbReference>
<dbReference type="Pfam" id="PF00965">
    <property type="entry name" value="TIMP"/>
    <property type="match status" value="1"/>
</dbReference>
<name>A0A0D6M2F3_9BILA</name>
<keyword evidence="3 5" id="KW-1015">Disulfide bond</keyword>
<accession>A0A0D6M2F3</accession>
<dbReference type="PANTHER" id="PTHR11844:SF25">
    <property type="entry name" value="NTR DOMAIN-CONTAINING PROTEIN"/>
    <property type="match status" value="1"/>
</dbReference>
<evidence type="ECO:0000256" key="2">
    <source>
        <dbReference type="ARBA" id="ARBA00022525"/>
    </source>
</evidence>
<feature type="disulfide bond" evidence="5">
    <location>
        <begin position="18"/>
        <end position="116"/>
    </location>
</feature>
<evidence type="ECO:0000313" key="9">
    <source>
        <dbReference type="Proteomes" id="UP000054495"/>
    </source>
</evidence>
<dbReference type="AlphaFoldDB" id="A0A0D6M2F3"/>
<feature type="disulfide bond" evidence="5">
    <location>
        <begin position="15"/>
        <end position="88"/>
    </location>
</feature>
<comment type="subcellular location">
    <subcellularLocation>
        <location evidence="1">Secreted</location>
    </subcellularLocation>
</comment>
<feature type="region of interest" description="Disordered" evidence="6">
    <location>
        <begin position="144"/>
        <end position="240"/>
    </location>
</feature>
<evidence type="ECO:0000256" key="1">
    <source>
        <dbReference type="ARBA" id="ARBA00004613"/>
    </source>
</evidence>
<keyword evidence="9" id="KW-1185">Reference proteome</keyword>
<dbReference type="Proteomes" id="UP000054495">
    <property type="component" value="Unassembled WGS sequence"/>
</dbReference>
<dbReference type="PROSITE" id="PS50189">
    <property type="entry name" value="NTR"/>
    <property type="match status" value="1"/>
</dbReference>
<keyword evidence="4" id="KW-0862">Zinc</keyword>
<dbReference type="InterPro" id="IPR001134">
    <property type="entry name" value="Netrin_domain"/>
</dbReference>
<reference evidence="8 9" key="1">
    <citation type="submission" date="2013-05" db="EMBL/GenBank/DDBJ databases">
        <title>Draft genome of the parasitic nematode Anyclostoma ceylanicum.</title>
        <authorList>
            <person name="Mitreva M."/>
        </authorList>
    </citation>
    <scope>NUCLEOTIDE SEQUENCE [LARGE SCALE GENOMIC DNA]</scope>
</reference>
<dbReference type="GO" id="GO:0046872">
    <property type="term" value="F:metal ion binding"/>
    <property type="evidence" value="ECO:0007669"/>
    <property type="project" value="UniProtKB-KW"/>
</dbReference>
<evidence type="ECO:0000256" key="4">
    <source>
        <dbReference type="PIRSR" id="PIRSR601820-1"/>
    </source>
</evidence>
<organism evidence="8 9">
    <name type="scientific">Ancylostoma ceylanicum</name>
    <dbReference type="NCBI Taxonomy" id="53326"/>
    <lineage>
        <taxon>Eukaryota</taxon>
        <taxon>Metazoa</taxon>
        <taxon>Ecdysozoa</taxon>
        <taxon>Nematoda</taxon>
        <taxon>Chromadorea</taxon>
        <taxon>Rhabditida</taxon>
        <taxon>Rhabditina</taxon>
        <taxon>Rhabditomorpha</taxon>
        <taxon>Strongyloidea</taxon>
        <taxon>Ancylostomatidae</taxon>
        <taxon>Ancylostomatinae</taxon>
        <taxon>Ancylostoma</taxon>
    </lineage>
</organism>
<gene>
    <name evidence="8" type="ORF">ANCCEY_04406</name>
</gene>
<dbReference type="SUPFAM" id="SSF50242">
    <property type="entry name" value="TIMP-like"/>
    <property type="match status" value="1"/>
</dbReference>
<dbReference type="GO" id="GO:0002020">
    <property type="term" value="F:protease binding"/>
    <property type="evidence" value="ECO:0007669"/>
    <property type="project" value="TreeGrafter"/>
</dbReference>
<evidence type="ECO:0000259" key="7">
    <source>
        <dbReference type="PROSITE" id="PS50189"/>
    </source>
</evidence>
<keyword evidence="2" id="KW-0964">Secreted</keyword>
<evidence type="ECO:0000313" key="8">
    <source>
        <dbReference type="EMBL" id="EPB76506.1"/>
    </source>
</evidence>
<dbReference type="Gene3D" id="2.40.50.120">
    <property type="match status" value="1"/>
</dbReference>
<dbReference type="GO" id="GO:0031012">
    <property type="term" value="C:extracellular matrix"/>
    <property type="evidence" value="ECO:0007669"/>
    <property type="project" value="TreeGrafter"/>
</dbReference>
<evidence type="ECO:0000256" key="6">
    <source>
        <dbReference type="SAM" id="MobiDB-lite"/>
    </source>
</evidence>
<dbReference type="GO" id="GO:0008191">
    <property type="term" value="F:metalloendopeptidase inhibitor activity"/>
    <property type="evidence" value="ECO:0007669"/>
    <property type="project" value="InterPro"/>
</dbReference>
<sequence>MTSTTTYLTAADAACSSCEPYKSLKEAFCKSDYVLTAIVKTINFDYGANDTKATDSGKWSYNIWHTATWKGDIRSTSLLTTPNSEDACGVPGLSKDVEYFITGKNEKDGEIFFTYCDFVMPSDHLDQREREYLLQLMWYPDKCKEKDPEISGPGTDEKPTGGDGEKTVEGTDEKGKEENGDEPPQENDEKTVDDNAEQPVDGNDEKGVEENGDELPKENEEPPRETDDEPEEDSDDQAEA</sequence>
<keyword evidence="4" id="KW-0479">Metal-binding</keyword>
<feature type="binding site" evidence="4">
    <location>
        <position position="15"/>
    </location>
    <ligand>
        <name>Zn(2+)</name>
        <dbReference type="ChEBI" id="CHEBI:29105"/>
        <note>ligand shared with metalloproteinase partner</note>
    </ligand>
</feature>
<feature type="compositionally biased region" description="Basic and acidic residues" evidence="6">
    <location>
        <begin position="203"/>
        <end position="225"/>
    </location>
</feature>
<protein>
    <submittedName>
        <fullName evidence="8">Tissue inhibitor of metalloproteinase</fullName>
    </submittedName>
</protein>
<feature type="compositionally biased region" description="Basic and acidic residues" evidence="6">
    <location>
        <begin position="144"/>
        <end position="178"/>
    </location>
</feature>
<feature type="domain" description="NTR" evidence="7">
    <location>
        <begin position="15"/>
        <end position="143"/>
    </location>
</feature>
<dbReference type="GO" id="GO:0005615">
    <property type="term" value="C:extracellular space"/>
    <property type="evidence" value="ECO:0007669"/>
    <property type="project" value="TreeGrafter"/>
</dbReference>
<dbReference type="EMBL" id="KE124862">
    <property type="protein sequence ID" value="EPB76506.1"/>
    <property type="molecule type" value="Genomic_DNA"/>
</dbReference>
<proteinExistence type="predicted"/>
<evidence type="ECO:0000256" key="5">
    <source>
        <dbReference type="PIRSR" id="PIRSR601820-3"/>
    </source>
</evidence>
<dbReference type="SMART" id="SM00206">
    <property type="entry name" value="NTR"/>
    <property type="match status" value="1"/>
</dbReference>
<dbReference type="PANTHER" id="PTHR11844">
    <property type="entry name" value="METALLOPROTEASE INHIBITOR"/>
    <property type="match status" value="1"/>
</dbReference>